<proteinExistence type="predicted"/>
<feature type="region of interest" description="Disordered" evidence="1">
    <location>
        <begin position="39"/>
        <end position="68"/>
    </location>
</feature>
<protein>
    <submittedName>
        <fullName evidence="2">Uncharacterized protein</fullName>
    </submittedName>
</protein>
<dbReference type="RefSeq" id="WP_190475332.1">
    <property type="nucleotide sequence ID" value="NZ_JACJSG010000027.1"/>
</dbReference>
<reference evidence="2 3" key="1">
    <citation type="journal article" date="2020" name="ISME J.">
        <title>Comparative genomics reveals insights into cyanobacterial evolution and habitat adaptation.</title>
        <authorList>
            <person name="Chen M.Y."/>
            <person name="Teng W.K."/>
            <person name="Zhao L."/>
            <person name="Hu C.X."/>
            <person name="Zhou Y.K."/>
            <person name="Han B.P."/>
            <person name="Song L.R."/>
            <person name="Shu W.S."/>
        </authorList>
    </citation>
    <scope>NUCLEOTIDE SEQUENCE [LARGE SCALE GENOMIC DNA]</scope>
    <source>
        <strain evidence="2 3">FACHB-119</strain>
    </source>
</reference>
<evidence type="ECO:0000313" key="3">
    <source>
        <dbReference type="Proteomes" id="UP000661112"/>
    </source>
</evidence>
<comment type="caution">
    <text evidence="2">The sequence shown here is derived from an EMBL/GenBank/DDBJ whole genome shotgun (WGS) entry which is preliminary data.</text>
</comment>
<dbReference type="Proteomes" id="UP000661112">
    <property type="component" value="Unassembled WGS sequence"/>
</dbReference>
<organism evidence="2 3">
    <name type="scientific">Anabaena azotica FACHB-119</name>
    <dbReference type="NCBI Taxonomy" id="947527"/>
    <lineage>
        <taxon>Bacteria</taxon>
        <taxon>Bacillati</taxon>
        <taxon>Cyanobacteriota</taxon>
        <taxon>Cyanophyceae</taxon>
        <taxon>Nostocales</taxon>
        <taxon>Nostocaceae</taxon>
        <taxon>Anabaena</taxon>
        <taxon>Anabaena azotica</taxon>
    </lineage>
</organism>
<keyword evidence="3" id="KW-1185">Reference proteome</keyword>
<name>A0ABR8DAK0_9NOST</name>
<sequence length="93" mass="10030">MVRIKITDLSPNEEGKSINELTAWEIKNVYAGMQRRFGRDTLSDSSGETPSGTSSGTSSETSGFSLNGMSGSISSLMDNLEVQLRDIRGRLGI</sequence>
<evidence type="ECO:0000313" key="2">
    <source>
        <dbReference type="EMBL" id="MBD2502763.1"/>
    </source>
</evidence>
<gene>
    <name evidence="2" type="ORF">H6G83_19510</name>
</gene>
<dbReference type="EMBL" id="JACJSG010000027">
    <property type="protein sequence ID" value="MBD2502763.1"/>
    <property type="molecule type" value="Genomic_DNA"/>
</dbReference>
<feature type="compositionally biased region" description="Low complexity" evidence="1">
    <location>
        <begin position="43"/>
        <end position="65"/>
    </location>
</feature>
<accession>A0ABR8DAK0</accession>
<evidence type="ECO:0000256" key="1">
    <source>
        <dbReference type="SAM" id="MobiDB-lite"/>
    </source>
</evidence>